<organism evidence="2 3">
    <name type="scientific">Planomonospora parontospora</name>
    <dbReference type="NCBI Taxonomy" id="58119"/>
    <lineage>
        <taxon>Bacteria</taxon>
        <taxon>Bacillati</taxon>
        <taxon>Actinomycetota</taxon>
        <taxon>Actinomycetes</taxon>
        <taxon>Streptosporangiales</taxon>
        <taxon>Streptosporangiaceae</taxon>
        <taxon>Planomonospora</taxon>
    </lineage>
</organism>
<reference evidence="2" key="1">
    <citation type="journal article" date="2014" name="Int. J. Syst. Evol. Microbiol.">
        <title>Complete genome sequence of Corynebacterium casei LMG S-19264T (=DSM 44701T), isolated from a smear-ripened cheese.</title>
        <authorList>
            <consortium name="US DOE Joint Genome Institute (JGI-PGF)"/>
            <person name="Walter F."/>
            <person name="Albersmeier A."/>
            <person name="Kalinowski J."/>
            <person name="Ruckert C."/>
        </authorList>
    </citation>
    <scope>NUCLEOTIDE SEQUENCE</scope>
    <source>
        <strain evidence="2">JCM 3093</strain>
    </source>
</reference>
<evidence type="ECO:0000256" key="1">
    <source>
        <dbReference type="SAM" id="MobiDB-lite"/>
    </source>
</evidence>
<comment type="caution">
    <text evidence="2">The sequence shown here is derived from an EMBL/GenBank/DDBJ whole genome shotgun (WGS) entry which is preliminary data.</text>
</comment>
<dbReference type="Gene3D" id="3.40.50.620">
    <property type="entry name" value="HUPs"/>
    <property type="match status" value="1"/>
</dbReference>
<feature type="compositionally biased region" description="Basic and acidic residues" evidence="1">
    <location>
        <begin position="86"/>
        <end position="97"/>
    </location>
</feature>
<dbReference type="AlphaFoldDB" id="A0AA37BHQ2"/>
<evidence type="ECO:0000313" key="3">
    <source>
        <dbReference type="Proteomes" id="UP000627984"/>
    </source>
</evidence>
<sequence length="594" mass="63961">MQWPTFNVRPYVCGGVGRLDEAVLAALREAGPRVRPALRTAEAALFSSAPLPPYHRGPEPGRGSTGPQDAGQGGAGREAAGGGDPARPDAAREDSARTDSGTWAFAWGERRPSGPAPWITVAETYETPGLIDDGDRVTLHAGGLGLVDVYYVSVGGAVYFSSLLEPLLALARTPYEVDWDAWAAIVQLTFPLRDDTPYAQVKRLAGSSALVLGKRSGRIAVERRLPRWLREEPFEAGRSAGEILEILHEVYKEFDSRPLLVPVSGGYDSRLLCSVAVARGADVESWTTSPDDGTDTDIAFARAITRELGVRHRVIPQDPAAYPADALAVARRLEFLTPHHAWYAPFAREVHRAGRTLVDGLAGGPLLKNFMVSGAALEASTEAERKAALLGSLALGAPSAPFLSERAAEWISDSVRTAFAQSTSMLNGHRAELPLSVLHTRTARGIARSPVNLVGPEVSFAAPFTHPDFFDAALSVGVARKDKGRFYREVLYAANPRVAALPSTNVVKQPLQRVPLRSAAAPARGYGHAMLTRVAQAVPSLLSEHLHAVVAEGPDALARFNGWNDRFWVRSLVLFGAWLDERADRAGDLTPPWE</sequence>
<protein>
    <recommendedName>
        <fullName evidence="4">Asparagine synthase</fullName>
    </recommendedName>
</protein>
<evidence type="ECO:0000313" key="2">
    <source>
        <dbReference type="EMBL" id="GGK73752.1"/>
    </source>
</evidence>
<dbReference type="SUPFAM" id="SSF52402">
    <property type="entry name" value="Adenine nucleotide alpha hydrolases-like"/>
    <property type="match status" value="1"/>
</dbReference>
<name>A0AA37BHQ2_9ACTN</name>
<reference evidence="2" key="2">
    <citation type="submission" date="2022-09" db="EMBL/GenBank/DDBJ databases">
        <authorList>
            <person name="Sun Q."/>
            <person name="Ohkuma M."/>
        </authorList>
    </citation>
    <scope>NUCLEOTIDE SEQUENCE</scope>
    <source>
        <strain evidence="2">JCM 3093</strain>
    </source>
</reference>
<accession>A0AA37BHQ2</accession>
<dbReference type="RefSeq" id="WP_239320157.1">
    <property type="nucleotide sequence ID" value="NZ_BMQD01000011.1"/>
</dbReference>
<dbReference type="InterPro" id="IPR014729">
    <property type="entry name" value="Rossmann-like_a/b/a_fold"/>
</dbReference>
<feature type="region of interest" description="Disordered" evidence="1">
    <location>
        <begin position="49"/>
        <end position="109"/>
    </location>
</feature>
<dbReference type="EMBL" id="BMQD01000011">
    <property type="protein sequence ID" value="GGK73752.1"/>
    <property type="molecule type" value="Genomic_DNA"/>
</dbReference>
<proteinExistence type="predicted"/>
<dbReference type="Proteomes" id="UP000627984">
    <property type="component" value="Unassembled WGS sequence"/>
</dbReference>
<gene>
    <name evidence="2" type="ORF">GCM10010126_36470</name>
</gene>
<evidence type="ECO:0008006" key="4">
    <source>
        <dbReference type="Google" id="ProtNLM"/>
    </source>
</evidence>
<feature type="compositionally biased region" description="Gly residues" evidence="1">
    <location>
        <begin position="71"/>
        <end position="84"/>
    </location>
</feature>